<evidence type="ECO:0000256" key="4">
    <source>
        <dbReference type="ARBA" id="ARBA00022989"/>
    </source>
</evidence>
<keyword evidence="4 6" id="KW-1133">Transmembrane helix</keyword>
<evidence type="ECO:0000256" key="5">
    <source>
        <dbReference type="ARBA" id="ARBA00023136"/>
    </source>
</evidence>
<dbReference type="InterPro" id="IPR001851">
    <property type="entry name" value="ABC_transp_permease"/>
</dbReference>
<evidence type="ECO:0000256" key="2">
    <source>
        <dbReference type="ARBA" id="ARBA00022475"/>
    </source>
</evidence>
<dbReference type="EMBL" id="UINC01057859">
    <property type="protein sequence ID" value="SVB79483.1"/>
    <property type="molecule type" value="Genomic_DNA"/>
</dbReference>
<feature type="non-terminal residue" evidence="7">
    <location>
        <position position="71"/>
    </location>
</feature>
<keyword evidence="5 6" id="KW-0472">Membrane</keyword>
<name>A0A382GY50_9ZZZZ</name>
<sequence length="71" mass="7433">MEYFFSLTTQAGIHILLGLSVYTVALTGQVSFGQQGFYAIGAYVSAIATTLWGIALLPALLLGMSVSAIFG</sequence>
<proteinExistence type="predicted"/>
<keyword evidence="2" id="KW-1003">Cell membrane</keyword>
<dbReference type="AlphaFoldDB" id="A0A382GY50"/>
<dbReference type="Pfam" id="PF02653">
    <property type="entry name" value="BPD_transp_2"/>
    <property type="match status" value="1"/>
</dbReference>
<gene>
    <name evidence="7" type="ORF">METZ01_LOCUS232337</name>
</gene>
<evidence type="ECO:0000256" key="6">
    <source>
        <dbReference type="SAM" id="Phobius"/>
    </source>
</evidence>
<feature type="transmembrane region" description="Helical" evidence="6">
    <location>
        <begin position="38"/>
        <end position="62"/>
    </location>
</feature>
<evidence type="ECO:0000313" key="7">
    <source>
        <dbReference type="EMBL" id="SVB79483.1"/>
    </source>
</evidence>
<protein>
    <recommendedName>
        <fullName evidence="8">Branched-chain amino acid ABC transporter permease</fullName>
    </recommendedName>
</protein>
<dbReference type="GO" id="GO:0005886">
    <property type="term" value="C:plasma membrane"/>
    <property type="evidence" value="ECO:0007669"/>
    <property type="project" value="UniProtKB-SubCell"/>
</dbReference>
<reference evidence="7" key="1">
    <citation type="submission" date="2018-05" db="EMBL/GenBank/DDBJ databases">
        <authorList>
            <person name="Lanie J.A."/>
            <person name="Ng W.-L."/>
            <person name="Kazmierczak K.M."/>
            <person name="Andrzejewski T.M."/>
            <person name="Davidsen T.M."/>
            <person name="Wayne K.J."/>
            <person name="Tettelin H."/>
            <person name="Glass J.I."/>
            <person name="Rusch D."/>
            <person name="Podicherti R."/>
            <person name="Tsui H.-C.T."/>
            <person name="Winkler M.E."/>
        </authorList>
    </citation>
    <scope>NUCLEOTIDE SEQUENCE</scope>
</reference>
<accession>A0A382GY50</accession>
<organism evidence="7">
    <name type="scientific">marine metagenome</name>
    <dbReference type="NCBI Taxonomy" id="408172"/>
    <lineage>
        <taxon>unclassified sequences</taxon>
        <taxon>metagenomes</taxon>
        <taxon>ecological metagenomes</taxon>
    </lineage>
</organism>
<comment type="subcellular location">
    <subcellularLocation>
        <location evidence="1">Cell membrane</location>
        <topology evidence="1">Multi-pass membrane protein</topology>
    </subcellularLocation>
</comment>
<evidence type="ECO:0000256" key="3">
    <source>
        <dbReference type="ARBA" id="ARBA00022692"/>
    </source>
</evidence>
<evidence type="ECO:0008006" key="8">
    <source>
        <dbReference type="Google" id="ProtNLM"/>
    </source>
</evidence>
<dbReference type="GO" id="GO:0022857">
    <property type="term" value="F:transmembrane transporter activity"/>
    <property type="evidence" value="ECO:0007669"/>
    <property type="project" value="InterPro"/>
</dbReference>
<evidence type="ECO:0000256" key="1">
    <source>
        <dbReference type="ARBA" id="ARBA00004651"/>
    </source>
</evidence>
<keyword evidence="3 6" id="KW-0812">Transmembrane</keyword>
<feature type="transmembrane region" description="Helical" evidence="6">
    <location>
        <begin position="12"/>
        <end position="32"/>
    </location>
</feature>